<keyword evidence="10" id="KW-1185">Reference proteome</keyword>
<feature type="transmembrane region" description="Helical" evidence="8">
    <location>
        <begin position="106"/>
        <end position="124"/>
    </location>
</feature>
<accession>A0ABS2QWL1</accession>
<feature type="transmembrane region" description="Helical" evidence="8">
    <location>
        <begin position="16"/>
        <end position="43"/>
    </location>
</feature>
<dbReference type="EMBL" id="JAFBFC010000004">
    <property type="protein sequence ID" value="MBM7703802.1"/>
    <property type="molecule type" value="Genomic_DNA"/>
</dbReference>
<keyword evidence="7 8" id="KW-0472">Membrane</keyword>
<proteinExistence type="inferred from homology"/>
<reference evidence="9 10" key="1">
    <citation type="submission" date="2021-01" db="EMBL/GenBank/DDBJ databases">
        <title>Genomic Encyclopedia of Type Strains, Phase IV (KMG-IV): sequencing the most valuable type-strain genomes for metagenomic binning, comparative biology and taxonomic classification.</title>
        <authorList>
            <person name="Goeker M."/>
        </authorList>
    </citation>
    <scope>NUCLEOTIDE SEQUENCE [LARGE SCALE GENOMIC DNA]</scope>
    <source>
        <strain evidence="9 10">DSM 104297</strain>
    </source>
</reference>
<protein>
    <submittedName>
        <fullName evidence="9">Iron complex transport system permease protein</fullName>
    </submittedName>
</protein>
<dbReference type="Pfam" id="PF01032">
    <property type="entry name" value="FecCD"/>
    <property type="match status" value="1"/>
</dbReference>
<keyword evidence="4" id="KW-1003">Cell membrane</keyword>
<comment type="caution">
    <text evidence="9">The sequence shown here is derived from an EMBL/GenBank/DDBJ whole genome shotgun (WGS) entry which is preliminary data.</text>
</comment>
<feature type="transmembrane region" description="Helical" evidence="8">
    <location>
        <begin position="257"/>
        <end position="286"/>
    </location>
</feature>
<dbReference type="SUPFAM" id="SSF81345">
    <property type="entry name" value="ABC transporter involved in vitamin B12 uptake, BtuC"/>
    <property type="match status" value="1"/>
</dbReference>
<dbReference type="PANTHER" id="PTHR30472">
    <property type="entry name" value="FERRIC ENTEROBACTIN TRANSPORT SYSTEM PERMEASE PROTEIN"/>
    <property type="match status" value="1"/>
</dbReference>
<gene>
    <name evidence="9" type="ORF">JOC83_002651</name>
</gene>
<dbReference type="PANTHER" id="PTHR30472:SF25">
    <property type="entry name" value="ABC TRANSPORTER PERMEASE PROTEIN MJ0876-RELATED"/>
    <property type="match status" value="1"/>
</dbReference>
<evidence type="ECO:0000313" key="9">
    <source>
        <dbReference type="EMBL" id="MBM7703802.1"/>
    </source>
</evidence>
<feature type="transmembrane region" description="Helical" evidence="8">
    <location>
        <begin position="326"/>
        <end position="345"/>
    </location>
</feature>
<keyword evidence="3" id="KW-0813">Transport</keyword>
<feature type="transmembrane region" description="Helical" evidence="8">
    <location>
        <begin position="74"/>
        <end position="94"/>
    </location>
</feature>
<evidence type="ECO:0000256" key="4">
    <source>
        <dbReference type="ARBA" id="ARBA00022475"/>
    </source>
</evidence>
<feature type="transmembrane region" description="Helical" evidence="8">
    <location>
        <begin position="209"/>
        <end position="231"/>
    </location>
</feature>
<dbReference type="InterPro" id="IPR037294">
    <property type="entry name" value="ABC_BtuC-like"/>
</dbReference>
<evidence type="ECO:0000256" key="3">
    <source>
        <dbReference type="ARBA" id="ARBA00022448"/>
    </source>
</evidence>
<evidence type="ECO:0000256" key="1">
    <source>
        <dbReference type="ARBA" id="ARBA00004651"/>
    </source>
</evidence>
<evidence type="ECO:0000256" key="5">
    <source>
        <dbReference type="ARBA" id="ARBA00022692"/>
    </source>
</evidence>
<evidence type="ECO:0000256" key="2">
    <source>
        <dbReference type="ARBA" id="ARBA00007935"/>
    </source>
</evidence>
<feature type="transmembrane region" description="Helical" evidence="8">
    <location>
        <begin position="167"/>
        <end position="188"/>
    </location>
</feature>
<comment type="subcellular location">
    <subcellularLocation>
        <location evidence="1">Cell membrane</location>
        <topology evidence="1">Multi-pass membrane protein</topology>
    </subcellularLocation>
</comment>
<dbReference type="CDD" id="cd06550">
    <property type="entry name" value="TM_ABC_iron-siderophores_like"/>
    <property type="match status" value="1"/>
</dbReference>
<evidence type="ECO:0000313" key="10">
    <source>
        <dbReference type="Proteomes" id="UP000809829"/>
    </source>
</evidence>
<evidence type="ECO:0000256" key="7">
    <source>
        <dbReference type="ARBA" id="ARBA00023136"/>
    </source>
</evidence>
<sequence>MGNSFIQTFLLNKKSLFYTISVILVCLSILTALFLGTVSLTVLDILRIIIEKTTGIDLYHGVKNMEMIIWQIRFPRVLVAFFVGAALGLAGAAFQGLLRNPLADPYTIGVSSGASLGAVMVLYFQWNITWFGSYTLPIIGIFTGFVTLLLVFGITKLASGTLANETIILSGIILSSFISALNSLIIALSPREDVSQILYWLMGSVAMRGWGHIQLLLPFFLVGAFMILSHYRELNGFALGDQSAQFMGINVKRKKTFILIGASLLTGSAVAVSGAIGFVGLVIPHLVRLVVGANHKHVLPLSILIGGSYLVFADLIARMVIDPRELPIGVVTALIGSPVFTLLLIKERSRRRGLS</sequence>
<keyword evidence="5 8" id="KW-0812">Transmembrane</keyword>
<name>A0ABS2QWL1_9BACI</name>
<dbReference type="InterPro" id="IPR000522">
    <property type="entry name" value="ABC_transptr_permease_BtuC"/>
</dbReference>
<dbReference type="RefSeq" id="WP_205187757.1">
    <property type="nucleotide sequence ID" value="NZ_JAFBFC010000004.1"/>
</dbReference>
<feature type="transmembrane region" description="Helical" evidence="8">
    <location>
        <begin position="298"/>
        <end position="320"/>
    </location>
</feature>
<comment type="similarity">
    <text evidence="2">Belongs to the binding-protein-dependent transport system permease family. FecCD subfamily.</text>
</comment>
<keyword evidence="6 8" id="KW-1133">Transmembrane helix</keyword>
<evidence type="ECO:0000256" key="8">
    <source>
        <dbReference type="SAM" id="Phobius"/>
    </source>
</evidence>
<dbReference type="Proteomes" id="UP000809829">
    <property type="component" value="Unassembled WGS sequence"/>
</dbReference>
<dbReference type="Gene3D" id="1.10.3470.10">
    <property type="entry name" value="ABC transporter involved in vitamin B12 uptake, BtuC"/>
    <property type="match status" value="1"/>
</dbReference>
<evidence type="ECO:0000256" key="6">
    <source>
        <dbReference type="ARBA" id="ARBA00022989"/>
    </source>
</evidence>
<feature type="transmembrane region" description="Helical" evidence="8">
    <location>
        <begin position="136"/>
        <end position="155"/>
    </location>
</feature>
<organism evidence="9 10">
    <name type="scientific">Priestia iocasae</name>
    <dbReference type="NCBI Taxonomy" id="2291674"/>
    <lineage>
        <taxon>Bacteria</taxon>
        <taxon>Bacillati</taxon>
        <taxon>Bacillota</taxon>
        <taxon>Bacilli</taxon>
        <taxon>Bacillales</taxon>
        <taxon>Bacillaceae</taxon>
        <taxon>Priestia</taxon>
    </lineage>
</organism>